<name>A0ACB7XZZ9_9ERIC</name>
<organism evidence="1 2">
    <name type="scientific">Vaccinium darrowii</name>
    <dbReference type="NCBI Taxonomy" id="229202"/>
    <lineage>
        <taxon>Eukaryota</taxon>
        <taxon>Viridiplantae</taxon>
        <taxon>Streptophyta</taxon>
        <taxon>Embryophyta</taxon>
        <taxon>Tracheophyta</taxon>
        <taxon>Spermatophyta</taxon>
        <taxon>Magnoliopsida</taxon>
        <taxon>eudicotyledons</taxon>
        <taxon>Gunneridae</taxon>
        <taxon>Pentapetalae</taxon>
        <taxon>asterids</taxon>
        <taxon>Ericales</taxon>
        <taxon>Ericaceae</taxon>
        <taxon>Vaccinioideae</taxon>
        <taxon>Vaccinieae</taxon>
        <taxon>Vaccinium</taxon>
    </lineage>
</organism>
<evidence type="ECO:0000313" key="1">
    <source>
        <dbReference type="EMBL" id="KAH7846818.1"/>
    </source>
</evidence>
<accession>A0ACB7XZZ9</accession>
<proteinExistence type="predicted"/>
<gene>
    <name evidence="1" type="ORF">Vadar_018514</name>
</gene>
<protein>
    <submittedName>
        <fullName evidence="1">Uncharacterized protein</fullName>
    </submittedName>
</protein>
<sequence length="674" mass="76355">MPHRHHDGVEDYEDGSATTCSICDDEVAVPPDINAFAQWLFDGPSISAAQQLAAWTSLQDEMKHEGMKASKEFEEAFNLFQSLRCWQHKLLVQWRSFQVIETVCAKELKKREQGGKHVPQSYKLILAKMLEPFVNAEEDSMSPTRRYELDAILEVLTEADGSNEDAFIRMAIQKKTEQLSLELCRIAEPITRNAGVMWRILAIYKQASLDYRGIMLALVQIFIHAKLEALVNEEEKQKSDAVTEALLSELALDTKKNTGKGNNDQKLSKKTSKAKKKIKDHIKVKDPKATCGDELTEAQEEKTEQGHFAVVGASADELKLQEEELRRNILLEDRKLKEMLEYQRQVEDEAKQMALAKETTNEAAPVKVEESDKPVVCSQRTKRRRKKDSSKARKNLPLKTIPESEEDVGVLSTFGTFGTISGADIFNPGLRNDAGEYNCFLNVIVQTLWHLRRFREVFMSISSSEHVHIGDPCVVCALEEIFIALSVASANKQREAISPTSLRNAVIKLDPDRNLFQENIHPESHFDELFKLAESNYVECEPQFACDPEKGGCGKPKSLLSYLRTPPHVFSIALLWPTDSESREDILATLTALTTEIDLAVFHDGVVLGNKHSLFSMVCYFGKHHICFAYSHELEKWIMYDDETVEEVGCWDDVISTCERGCLQPQFLFFEAVK</sequence>
<keyword evidence="2" id="KW-1185">Reference proteome</keyword>
<dbReference type="Proteomes" id="UP000828048">
    <property type="component" value="Chromosome 5"/>
</dbReference>
<reference evidence="1 2" key="1">
    <citation type="journal article" date="2021" name="Hortic Res">
        <title>High-quality reference genome and annotation aids understanding of berry development for evergreen blueberry (Vaccinium darrowii).</title>
        <authorList>
            <person name="Yu J."/>
            <person name="Hulse-Kemp A.M."/>
            <person name="Babiker E."/>
            <person name="Staton M."/>
        </authorList>
    </citation>
    <scope>NUCLEOTIDE SEQUENCE [LARGE SCALE GENOMIC DNA]</scope>
    <source>
        <strain evidence="2">cv. NJ 8807/NJ 8810</strain>
        <tissue evidence="1">Young leaf</tissue>
    </source>
</reference>
<comment type="caution">
    <text evidence="1">The sequence shown here is derived from an EMBL/GenBank/DDBJ whole genome shotgun (WGS) entry which is preliminary data.</text>
</comment>
<evidence type="ECO:0000313" key="2">
    <source>
        <dbReference type="Proteomes" id="UP000828048"/>
    </source>
</evidence>
<dbReference type="EMBL" id="CM037155">
    <property type="protein sequence ID" value="KAH7846818.1"/>
    <property type="molecule type" value="Genomic_DNA"/>
</dbReference>